<dbReference type="GO" id="GO:0003677">
    <property type="term" value="F:DNA binding"/>
    <property type="evidence" value="ECO:0007669"/>
    <property type="project" value="UniProtKB-KW"/>
</dbReference>
<name>A0A9N7NL51_STRHE</name>
<dbReference type="InterPro" id="IPR036093">
    <property type="entry name" value="NAC_dom_sf"/>
</dbReference>
<dbReference type="OrthoDB" id="744205at2759"/>
<protein>
    <submittedName>
        <fullName evidence="7">NAC domain-containing protein 21/22</fullName>
    </submittedName>
</protein>
<gene>
    <name evidence="7" type="ORF">SHERM_27807</name>
</gene>
<evidence type="ECO:0000259" key="6">
    <source>
        <dbReference type="PROSITE" id="PS51005"/>
    </source>
</evidence>
<evidence type="ECO:0000256" key="1">
    <source>
        <dbReference type="ARBA" id="ARBA00023015"/>
    </source>
</evidence>
<dbReference type="GO" id="GO:0006355">
    <property type="term" value="P:regulation of DNA-templated transcription"/>
    <property type="evidence" value="ECO:0007669"/>
    <property type="project" value="InterPro"/>
</dbReference>
<keyword evidence="3" id="KW-0804">Transcription</keyword>
<evidence type="ECO:0000313" key="8">
    <source>
        <dbReference type="Proteomes" id="UP001153555"/>
    </source>
</evidence>
<dbReference type="Pfam" id="PF02365">
    <property type="entry name" value="NAM"/>
    <property type="match status" value="1"/>
</dbReference>
<evidence type="ECO:0000256" key="5">
    <source>
        <dbReference type="SAM" id="MobiDB-lite"/>
    </source>
</evidence>
<dbReference type="EMBL" id="CACSLK010027833">
    <property type="protein sequence ID" value="CAA0832512.1"/>
    <property type="molecule type" value="Genomic_DNA"/>
</dbReference>
<evidence type="ECO:0000313" key="7">
    <source>
        <dbReference type="EMBL" id="CAA0832512.1"/>
    </source>
</evidence>
<keyword evidence="1" id="KW-0805">Transcription regulation</keyword>
<accession>A0A9N7NL51</accession>
<feature type="compositionally biased region" description="Pro residues" evidence="5">
    <location>
        <begin position="301"/>
        <end position="311"/>
    </location>
</feature>
<feature type="domain" description="NAC" evidence="6">
    <location>
        <begin position="11"/>
        <end position="163"/>
    </location>
</feature>
<dbReference type="Proteomes" id="UP001153555">
    <property type="component" value="Unassembled WGS sequence"/>
</dbReference>
<feature type="region of interest" description="Disordered" evidence="5">
    <location>
        <begin position="286"/>
        <end position="372"/>
    </location>
</feature>
<feature type="compositionally biased region" description="Polar residues" evidence="5">
    <location>
        <begin position="333"/>
        <end position="356"/>
    </location>
</feature>
<keyword evidence="8" id="KW-1185">Reference proteome</keyword>
<dbReference type="AlphaFoldDB" id="A0A9N7NL51"/>
<keyword evidence="4" id="KW-0539">Nucleus</keyword>
<dbReference type="Gene3D" id="2.170.150.80">
    <property type="entry name" value="NAC domain"/>
    <property type="match status" value="1"/>
</dbReference>
<keyword evidence="2" id="KW-0238">DNA-binding</keyword>
<sequence>MSSLSSVEAALPPGFRFHPRDEELVCDYLMKRVTGRPTHPSLIHLHLHNCEPWDLPDIACVGGKEWYFYTQRDRKYATGLRTNRATNSGYWKATGKDRPVSHKGKRVGMRKTLVFYAGRAPKGSKTEWVMHEYRLEEGAHYGPGPKAVSPVKEDWVLCRVFLKKASENPSKIQVETKASSPSLPPLMEPYNNNSTALNQSSDAVNKHVPCFSIYSTNPTYSHMGPPEGLPSPDGTYDINPLFMNDYPFPSCDDRAIKVVLSQLVEMDAPNDFGEGSSHSYVYQAVSNPYPRNHDHRKYQPPSSPPPFPAVPLPATTSRYKITRPLSPPDCRQHSPTLSPASSTQSDVVASLSTEVDSVSERGHGPTLNGRRR</sequence>
<evidence type="ECO:0000256" key="4">
    <source>
        <dbReference type="ARBA" id="ARBA00023242"/>
    </source>
</evidence>
<dbReference type="PANTHER" id="PTHR31744:SF96">
    <property type="entry name" value="NAC DOMAIN-CONTAINING PROTEIN 21_22"/>
    <property type="match status" value="1"/>
</dbReference>
<dbReference type="SUPFAM" id="SSF101941">
    <property type="entry name" value="NAC domain"/>
    <property type="match status" value="1"/>
</dbReference>
<dbReference type="InterPro" id="IPR003441">
    <property type="entry name" value="NAC-dom"/>
</dbReference>
<reference evidence="7" key="1">
    <citation type="submission" date="2019-12" db="EMBL/GenBank/DDBJ databases">
        <authorList>
            <person name="Scholes J."/>
        </authorList>
    </citation>
    <scope>NUCLEOTIDE SEQUENCE</scope>
</reference>
<dbReference type="PANTHER" id="PTHR31744">
    <property type="entry name" value="PROTEIN CUP-SHAPED COTYLEDON 2-RELATED"/>
    <property type="match status" value="1"/>
</dbReference>
<dbReference type="PROSITE" id="PS51005">
    <property type="entry name" value="NAC"/>
    <property type="match status" value="1"/>
</dbReference>
<comment type="caution">
    <text evidence="7">The sequence shown here is derived from an EMBL/GenBank/DDBJ whole genome shotgun (WGS) entry which is preliminary data.</text>
</comment>
<organism evidence="7 8">
    <name type="scientific">Striga hermonthica</name>
    <name type="common">Purple witchweed</name>
    <name type="synonym">Buchnera hermonthica</name>
    <dbReference type="NCBI Taxonomy" id="68872"/>
    <lineage>
        <taxon>Eukaryota</taxon>
        <taxon>Viridiplantae</taxon>
        <taxon>Streptophyta</taxon>
        <taxon>Embryophyta</taxon>
        <taxon>Tracheophyta</taxon>
        <taxon>Spermatophyta</taxon>
        <taxon>Magnoliopsida</taxon>
        <taxon>eudicotyledons</taxon>
        <taxon>Gunneridae</taxon>
        <taxon>Pentapetalae</taxon>
        <taxon>asterids</taxon>
        <taxon>lamiids</taxon>
        <taxon>Lamiales</taxon>
        <taxon>Orobanchaceae</taxon>
        <taxon>Buchnereae</taxon>
        <taxon>Striga</taxon>
    </lineage>
</organism>
<evidence type="ECO:0000256" key="2">
    <source>
        <dbReference type="ARBA" id="ARBA00023125"/>
    </source>
</evidence>
<evidence type="ECO:0000256" key="3">
    <source>
        <dbReference type="ARBA" id="ARBA00023163"/>
    </source>
</evidence>
<proteinExistence type="predicted"/>